<keyword evidence="1" id="KW-1133">Transmembrane helix</keyword>
<reference evidence="2 3" key="1">
    <citation type="submission" date="2017-01" db="EMBL/GenBank/DDBJ databases">
        <authorList>
            <person name="Mah S.A."/>
            <person name="Swanson W.J."/>
            <person name="Moy G.W."/>
            <person name="Vacquier V.D."/>
        </authorList>
    </citation>
    <scope>NUCLEOTIDE SEQUENCE [LARGE SCALE GENOMIC DNA]</scope>
    <source>
        <strain evidence="2 3">DSM 26375</strain>
    </source>
</reference>
<evidence type="ECO:0000313" key="3">
    <source>
        <dbReference type="Proteomes" id="UP000186141"/>
    </source>
</evidence>
<gene>
    <name evidence="2" type="ORF">SAMN05421774_102275</name>
</gene>
<evidence type="ECO:0000256" key="1">
    <source>
        <dbReference type="SAM" id="Phobius"/>
    </source>
</evidence>
<sequence>MKRVANDFMTNEDGAVSADFVVLTAGVIGLCMLFIIPVLNESVNWGQAIADLASRNLGN</sequence>
<name>A0A1N7LYW3_9RHOB</name>
<dbReference type="OrthoDB" id="5525128at2"/>
<keyword evidence="3" id="KW-1185">Reference proteome</keyword>
<accession>A0A1N7LYW3</accession>
<keyword evidence="1" id="KW-0472">Membrane</keyword>
<organism evidence="2 3">
    <name type="scientific">Gemmobacter megaterium</name>
    <dbReference type="NCBI Taxonomy" id="1086013"/>
    <lineage>
        <taxon>Bacteria</taxon>
        <taxon>Pseudomonadati</taxon>
        <taxon>Pseudomonadota</taxon>
        <taxon>Alphaproteobacteria</taxon>
        <taxon>Rhodobacterales</taxon>
        <taxon>Paracoccaceae</taxon>
        <taxon>Gemmobacter</taxon>
    </lineage>
</organism>
<protein>
    <recommendedName>
        <fullName evidence="4">Flp pilus assembly protein, pilin Flp</fullName>
    </recommendedName>
</protein>
<dbReference type="STRING" id="1086013.SAMN05421774_102275"/>
<dbReference type="Proteomes" id="UP000186141">
    <property type="component" value="Unassembled WGS sequence"/>
</dbReference>
<dbReference type="RefSeq" id="WP_076529480.1">
    <property type="nucleotide sequence ID" value="NZ_BMEH01000002.1"/>
</dbReference>
<dbReference type="AlphaFoldDB" id="A0A1N7LYW3"/>
<evidence type="ECO:0000313" key="2">
    <source>
        <dbReference type="EMBL" id="SIS79013.1"/>
    </source>
</evidence>
<feature type="transmembrane region" description="Helical" evidence="1">
    <location>
        <begin position="20"/>
        <end position="39"/>
    </location>
</feature>
<evidence type="ECO:0008006" key="4">
    <source>
        <dbReference type="Google" id="ProtNLM"/>
    </source>
</evidence>
<proteinExistence type="predicted"/>
<dbReference type="EMBL" id="FTOT01000002">
    <property type="protein sequence ID" value="SIS79013.1"/>
    <property type="molecule type" value="Genomic_DNA"/>
</dbReference>
<keyword evidence="1" id="KW-0812">Transmembrane</keyword>